<evidence type="ECO:0000256" key="3">
    <source>
        <dbReference type="ARBA" id="ARBA00022759"/>
    </source>
</evidence>
<comment type="subunit">
    <text evidence="6">Consists of a catalytic RNA component (M1 or rnpB) and a protein subunit.</text>
</comment>
<accession>A0ABU1BKB0</accession>
<dbReference type="InterPro" id="IPR020568">
    <property type="entry name" value="Ribosomal_Su5_D2-typ_SF"/>
</dbReference>
<dbReference type="EC" id="3.1.26.5" evidence="6 7"/>
<dbReference type="EMBL" id="JAUYVH010000001">
    <property type="protein sequence ID" value="MDQ9169430.1"/>
    <property type="molecule type" value="Genomic_DNA"/>
</dbReference>
<comment type="similarity">
    <text evidence="6">Belongs to the RnpA family.</text>
</comment>
<evidence type="ECO:0000313" key="8">
    <source>
        <dbReference type="EMBL" id="MDQ9169430.1"/>
    </source>
</evidence>
<comment type="function">
    <text evidence="6">RNaseP catalyzes the removal of the 5'-leader sequence from pre-tRNA to produce the mature 5'-terminus. It can also cleave other RNA substrates such as 4.5S RNA. The protein component plays an auxiliary but essential role in vivo by binding to the 5'-leader sequence and broadening the substrate specificity of the ribozyme.</text>
</comment>
<name>A0ABU1BKB0_9BURK</name>
<sequence>MTGDRSQPARSQPALVQHYGRDRRIVKTDEFSSVFRLRPTYRTSHFVLYTRSNGLTTSRLGVVVAKRMAPRAVTRNMIKRVTRELFRQSVLSAADYIVRLSKPINSRTDPAASSQLKQQLRHELQQLLASSRRPDLPR</sequence>
<keyword evidence="3 6" id="KW-0255">Endonuclease</keyword>
<evidence type="ECO:0000256" key="7">
    <source>
        <dbReference type="NCBIfam" id="TIGR00188"/>
    </source>
</evidence>
<keyword evidence="1 6" id="KW-0819">tRNA processing</keyword>
<dbReference type="Proteomes" id="UP001225596">
    <property type="component" value="Unassembled WGS sequence"/>
</dbReference>
<dbReference type="GO" id="GO:0004526">
    <property type="term" value="F:ribonuclease P activity"/>
    <property type="evidence" value="ECO:0007669"/>
    <property type="project" value="UniProtKB-EC"/>
</dbReference>
<protein>
    <recommendedName>
        <fullName evidence="6 7">Ribonuclease P protein component</fullName>
        <shortName evidence="6">RNase P protein</shortName>
        <shortName evidence="6">RNaseP protein</shortName>
        <ecNumber evidence="6 7">3.1.26.5</ecNumber>
    </recommendedName>
    <alternativeName>
        <fullName evidence="6">Protein C5</fullName>
    </alternativeName>
</protein>
<evidence type="ECO:0000313" key="9">
    <source>
        <dbReference type="Proteomes" id="UP001225596"/>
    </source>
</evidence>
<evidence type="ECO:0000256" key="2">
    <source>
        <dbReference type="ARBA" id="ARBA00022722"/>
    </source>
</evidence>
<dbReference type="Pfam" id="PF00825">
    <property type="entry name" value="Ribonuclease_P"/>
    <property type="match status" value="1"/>
</dbReference>
<evidence type="ECO:0000256" key="6">
    <source>
        <dbReference type="HAMAP-Rule" id="MF_00227"/>
    </source>
</evidence>
<dbReference type="NCBIfam" id="TIGR00188">
    <property type="entry name" value="rnpA"/>
    <property type="match status" value="1"/>
</dbReference>
<evidence type="ECO:0000256" key="1">
    <source>
        <dbReference type="ARBA" id="ARBA00022694"/>
    </source>
</evidence>
<dbReference type="InterPro" id="IPR014721">
    <property type="entry name" value="Ribsml_uS5_D2-typ_fold_subgr"/>
</dbReference>
<dbReference type="PANTHER" id="PTHR33992">
    <property type="entry name" value="RIBONUCLEASE P PROTEIN COMPONENT"/>
    <property type="match status" value="1"/>
</dbReference>
<dbReference type="InterPro" id="IPR000100">
    <property type="entry name" value="RNase_P"/>
</dbReference>
<dbReference type="HAMAP" id="MF_00227">
    <property type="entry name" value="RNase_P"/>
    <property type="match status" value="1"/>
</dbReference>
<keyword evidence="5 6" id="KW-0694">RNA-binding</keyword>
<evidence type="ECO:0000256" key="5">
    <source>
        <dbReference type="ARBA" id="ARBA00022884"/>
    </source>
</evidence>
<keyword evidence="4 6" id="KW-0378">Hydrolase</keyword>
<keyword evidence="2 6" id="KW-0540">Nuclease</keyword>
<evidence type="ECO:0000256" key="4">
    <source>
        <dbReference type="ARBA" id="ARBA00022801"/>
    </source>
</evidence>
<dbReference type="PANTHER" id="PTHR33992:SF1">
    <property type="entry name" value="RIBONUCLEASE P PROTEIN COMPONENT"/>
    <property type="match status" value="1"/>
</dbReference>
<comment type="catalytic activity">
    <reaction evidence="6">
        <text>Endonucleolytic cleavage of RNA, removing 5'-extranucleotides from tRNA precursor.</text>
        <dbReference type="EC" id="3.1.26.5"/>
    </reaction>
</comment>
<comment type="caution">
    <text evidence="8">The sequence shown here is derived from an EMBL/GenBank/DDBJ whole genome shotgun (WGS) entry which is preliminary data.</text>
</comment>
<dbReference type="RefSeq" id="WP_338435324.1">
    <property type="nucleotide sequence ID" value="NZ_JAUYVH010000001.1"/>
</dbReference>
<dbReference type="Gene3D" id="3.30.230.10">
    <property type="match status" value="1"/>
</dbReference>
<proteinExistence type="inferred from homology"/>
<organism evidence="8 9">
    <name type="scientific">Keguizhuia sedimenti</name>
    <dbReference type="NCBI Taxonomy" id="3064264"/>
    <lineage>
        <taxon>Bacteria</taxon>
        <taxon>Pseudomonadati</taxon>
        <taxon>Pseudomonadota</taxon>
        <taxon>Betaproteobacteria</taxon>
        <taxon>Burkholderiales</taxon>
        <taxon>Oxalobacteraceae</taxon>
        <taxon>Keguizhuia</taxon>
    </lineage>
</organism>
<keyword evidence="9" id="KW-1185">Reference proteome</keyword>
<dbReference type="SUPFAM" id="SSF54211">
    <property type="entry name" value="Ribosomal protein S5 domain 2-like"/>
    <property type="match status" value="1"/>
</dbReference>
<gene>
    <name evidence="6 8" type="primary">rnpA</name>
    <name evidence="8" type="ORF">Q8A64_03285</name>
</gene>
<reference evidence="8 9" key="1">
    <citation type="submission" date="2023-08" db="EMBL/GenBank/DDBJ databases">
        <title>Oxalobacteraceae gen .nov., isolated from river sludge outside the plant.</title>
        <authorList>
            <person name="Zhao S.Y."/>
        </authorList>
    </citation>
    <scope>NUCLEOTIDE SEQUENCE [LARGE SCALE GENOMIC DNA]</scope>
    <source>
        <strain evidence="8 9">R-40</strain>
    </source>
</reference>